<dbReference type="Pfam" id="PF00320">
    <property type="entry name" value="GATA"/>
    <property type="match status" value="1"/>
</dbReference>
<dbReference type="PROSITE" id="PS00344">
    <property type="entry name" value="GATA_ZN_FINGER_1"/>
    <property type="match status" value="1"/>
</dbReference>
<gene>
    <name evidence="12" type="ORF">QVD17_03684</name>
</gene>
<dbReference type="CDD" id="cd00202">
    <property type="entry name" value="ZnF_GATA"/>
    <property type="match status" value="1"/>
</dbReference>
<accession>A0AAD8P9X0</accession>
<name>A0AAD8P9X0_TARER</name>
<dbReference type="SMART" id="SM00401">
    <property type="entry name" value="ZnF_GATA"/>
    <property type="match status" value="1"/>
</dbReference>
<dbReference type="InterPro" id="IPR000679">
    <property type="entry name" value="Znf_GATA"/>
</dbReference>
<evidence type="ECO:0000259" key="11">
    <source>
        <dbReference type="PROSITE" id="PS50114"/>
    </source>
</evidence>
<proteinExistence type="inferred from homology"/>
<dbReference type="SUPFAM" id="SSF57716">
    <property type="entry name" value="Glucocorticoid receptor-like (DNA-binding domain)"/>
    <property type="match status" value="1"/>
</dbReference>
<keyword evidence="7" id="KW-0010">Activator</keyword>
<evidence type="ECO:0000256" key="1">
    <source>
        <dbReference type="ARBA" id="ARBA00005694"/>
    </source>
</evidence>
<dbReference type="Gene3D" id="3.30.50.10">
    <property type="entry name" value="Erythroid Transcription Factor GATA-1, subunit A"/>
    <property type="match status" value="1"/>
</dbReference>
<dbReference type="PROSITE" id="PS50114">
    <property type="entry name" value="GATA_ZN_FINGER_2"/>
    <property type="match status" value="1"/>
</dbReference>
<evidence type="ECO:0000256" key="10">
    <source>
        <dbReference type="SAM" id="MobiDB-lite"/>
    </source>
</evidence>
<evidence type="ECO:0000256" key="3">
    <source>
        <dbReference type="ARBA" id="ARBA00022771"/>
    </source>
</evidence>
<keyword evidence="5" id="KW-0805">Transcription regulation</keyword>
<keyword evidence="6" id="KW-0238">DNA-binding</keyword>
<keyword evidence="4" id="KW-0862">Zinc</keyword>
<keyword evidence="2" id="KW-0479">Metal-binding</keyword>
<evidence type="ECO:0000256" key="2">
    <source>
        <dbReference type="ARBA" id="ARBA00022723"/>
    </source>
</evidence>
<evidence type="ECO:0000256" key="6">
    <source>
        <dbReference type="ARBA" id="ARBA00023125"/>
    </source>
</evidence>
<dbReference type="FunFam" id="3.30.50.10:FF:000018">
    <property type="entry name" value="GATA transcription factor"/>
    <property type="match status" value="1"/>
</dbReference>
<evidence type="ECO:0000313" key="13">
    <source>
        <dbReference type="Proteomes" id="UP001229421"/>
    </source>
</evidence>
<dbReference type="InterPro" id="IPR013088">
    <property type="entry name" value="Znf_NHR/GATA"/>
</dbReference>
<organism evidence="12 13">
    <name type="scientific">Tagetes erecta</name>
    <name type="common">African marigold</name>
    <dbReference type="NCBI Taxonomy" id="13708"/>
    <lineage>
        <taxon>Eukaryota</taxon>
        <taxon>Viridiplantae</taxon>
        <taxon>Streptophyta</taxon>
        <taxon>Embryophyta</taxon>
        <taxon>Tracheophyta</taxon>
        <taxon>Spermatophyta</taxon>
        <taxon>Magnoliopsida</taxon>
        <taxon>eudicotyledons</taxon>
        <taxon>Gunneridae</taxon>
        <taxon>Pentapetalae</taxon>
        <taxon>asterids</taxon>
        <taxon>campanulids</taxon>
        <taxon>Asterales</taxon>
        <taxon>Asteraceae</taxon>
        <taxon>Asteroideae</taxon>
        <taxon>Heliantheae alliance</taxon>
        <taxon>Tageteae</taxon>
        <taxon>Tagetes</taxon>
    </lineage>
</organism>
<dbReference type="GO" id="GO:0008270">
    <property type="term" value="F:zinc ion binding"/>
    <property type="evidence" value="ECO:0007669"/>
    <property type="project" value="UniProtKB-KW"/>
</dbReference>
<dbReference type="InterPro" id="IPR051140">
    <property type="entry name" value="GATA_TF"/>
</dbReference>
<feature type="compositionally biased region" description="Polar residues" evidence="10">
    <location>
        <begin position="290"/>
        <end position="308"/>
    </location>
</feature>
<dbReference type="GO" id="GO:0006355">
    <property type="term" value="P:regulation of DNA-templated transcription"/>
    <property type="evidence" value="ECO:0007669"/>
    <property type="project" value="InterPro"/>
</dbReference>
<protein>
    <recommendedName>
        <fullName evidence="11">GATA-type domain-containing protein</fullName>
    </recommendedName>
</protein>
<comment type="similarity">
    <text evidence="1">Belongs to the type IV zinc-finger family. Class A subfamily.</text>
</comment>
<dbReference type="GO" id="GO:0043565">
    <property type="term" value="F:sequence-specific DNA binding"/>
    <property type="evidence" value="ECO:0007669"/>
    <property type="project" value="InterPro"/>
</dbReference>
<keyword evidence="3 9" id="KW-0863">Zinc-finger</keyword>
<evidence type="ECO:0000256" key="7">
    <source>
        <dbReference type="ARBA" id="ARBA00023159"/>
    </source>
</evidence>
<dbReference type="PANTHER" id="PTHR45658">
    <property type="entry name" value="GATA TRANSCRIPTION FACTOR"/>
    <property type="match status" value="1"/>
</dbReference>
<dbReference type="AlphaFoldDB" id="A0AAD8P9X0"/>
<evidence type="ECO:0000313" key="12">
    <source>
        <dbReference type="EMBL" id="KAK1437884.1"/>
    </source>
</evidence>
<keyword evidence="13" id="KW-1185">Reference proteome</keyword>
<keyword evidence="8" id="KW-0804">Transcription</keyword>
<comment type="caution">
    <text evidence="12">The sequence shown here is derived from an EMBL/GenBank/DDBJ whole genome shotgun (WGS) entry which is preliminary data.</text>
</comment>
<dbReference type="PANTHER" id="PTHR45658:SF41">
    <property type="entry name" value="GATA TRANSCRIPTION FACTOR 3"/>
    <property type="match status" value="1"/>
</dbReference>
<dbReference type="EMBL" id="JAUHHV010000001">
    <property type="protein sequence ID" value="KAK1437884.1"/>
    <property type="molecule type" value="Genomic_DNA"/>
</dbReference>
<evidence type="ECO:0000256" key="5">
    <source>
        <dbReference type="ARBA" id="ARBA00023015"/>
    </source>
</evidence>
<evidence type="ECO:0000256" key="8">
    <source>
        <dbReference type="ARBA" id="ARBA00023163"/>
    </source>
</evidence>
<dbReference type="GO" id="GO:0030154">
    <property type="term" value="P:cell differentiation"/>
    <property type="evidence" value="ECO:0007669"/>
    <property type="project" value="TreeGrafter"/>
</dbReference>
<feature type="domain" description="GATA-type" evidence="11">
    <location>
        <begin position="301"/>
        <end position="337"/>
    </location>
</feature>
<sequence length="384" mass="42639">MNNIMALSLQVQISHRQNRTAINMGCGLALIRKQKLTHSITHPSSSRNFSLYISLQQKMECVSAKALKSSFLSSHEASFDDLWCVAGVNTVVNVSSDEFSVDDLFDFSDKDFANSDSFEESSVASSQDNDTQFSSSGDLMSLTAEHLSVSVIITAITSILRILQIDDMESLEWLSKIVDDSMPELPIFSPAVKLNDSTGMVVNRFEPVVNLSSHSFTVLGLPYPVPRKCRTEPKRKPGRLWSAGSLTESSSSSSSYHDSSVTSPMLFRIPFYSTTVFEKKPVAKKRRKNPASQNRLGSSESPSQRRCTHCQVQKTPQWRTGPLGPKTLCNACGVRFKSGRLYPEYRPACSPTFSGDVHSNSHRRVLELRKKEKGVEPVLNMAVQ</sequence>
<feature type="region of interest" description="Disordered" evidence="10">
    <location>
        <begin position="227"/>
        <end position="261"/>
    </location>
</feature>
<evidence type="ECO:0000256" key="9">
    <source>
        <dbReference type="PROSITE-ProRule" id="PRU00094"/>
    </source>
</evidence>
<feature type="compositionally biased region" description="Low complexity" evidence="10">
    <location>
        <begin position="242"/>
        <end position="261"/>
    </location>
</feature>
<feature type="region of interest" description="Disordered" evidence="10">
    <location>
        <begin position="280"/>
        <end position="308"/>
    </location>
</feature>
<dbReference type="GO" id="GO:0005634">
    <property type="term" value="C:nucleus"/>
    <property type="evidence" value="ECO:0007669"/>
    <property type="project" value="TreeGrafter"/>
</dbReference>
<evidence type="ECO:0000256" key="4">
    <source>
        <dbReference type="ARBA" id="ARBA00022833"/>
    </source>
</evidence>
<reference evidence="12" key="1">
    <citation type="journal article" date="2023" name="bioRxiv">
        <title>Improved chromosome-level genome assembly for marigold (Tagetes erecta).</title>
        <authorList>
            <person name="Jiang F."/>
            <person name="Yuan L."/>
            <person name="Wang S."/>
            <person name="Wang H."/>
            <person name="Xu D."/>
            <person name="Wang A."/>
            <person name="Fan W."/>
        </authorList>
    </citation>
    <scope>NUCLEOTIDE SEQUENCE</scope>
    <source>
        <strain evidence="12">WSJ</strain>
        <tissue evidence="12">Leaf</tissue>
    </source>
</reference>
<dbReference type="Proteomes" id="UP001229421">
    <property type="component" value="Unassembled WGS sequence"/>
</dbReference>